<sequence length="57" mass="6479">MDYRINNVKGRRRQKLLSNKQKFKTKKLSVGAASVLVGTIFATYLVDKFLADNSNKC</sequence>
<name>A0A0R2BAP3_9LACO</name>
<dbReference type="Proteomes" id="UP000051612">
    <property type="component" value="Unassembled WGS sequence"/>
</dbReference>
<comment type="caution">
    <text evidence="4">The sequence shown here is derived from an EMBL/GenBank/DDBJ whole genome shotgun (WGS) entry which is preliminary data.</text>
</comment>
<evidence type="ECO:0000256" key="2">
    <source>
        <dbReference type="SAM" id="Phobius"/>
    </source>
</evidence>
<evidence type="ECO:0000313" key="5">
    <source>
        <dbReference type="Proteomes" id="UP000051612"/>
    </source>
</evidence>
<evidence type="ECO:0000256" key="1">
    <source>
        <dbReference type="ARBA" id="ARBA00022729"/>
    </source>
</evidence>
<dbReference type="EMBL" id="AYYN01000082">
    <property type="protein sequence ID" value="KRM74916.1"/>
    <property type="molecule type" value="Genomic_DNA"/>
</dbReference>
<keyword evidence="2" id="KW-0812">Transmembrane</keyword>
<dbReference type="Pfam" id="PF04650">
    <property type="entry name" value="YSIRK_signal"/>
    <property type="match status" value="1"/>
</dbReference>
<gene>
    <name evidence="4" type="ORF">FC48_GL000209</name>
</gene>
<keyword evidence="1" id="KW-0732">Signal</keyword>
<protein>
    <recommendedName>
        <fullName evidence="3">YSIRK Gram-positive signal peptide domain-containing protein</fullName>
    </recommendedName>
</protein>
<evidence type="ECO:0000313" key="4">
    <source>
        <dbReference type="EMBL" id="KRM74916.1"/>
    </source>
</evidence>
<feature type="domain" description="YSIRK Gram-positive signal peptide" evidence="3">
    <location>
        <begin position="26"/>
        <end position="41"/>
    </location>
</feature>
<dbReference type="AlphaFoldDB" id="A0A0R2BAP3"/>
<dbReference type="PATRIC" id="fig|1423772.3.peg.234"/>
<keyword evidence="2" id="KW-1133">Transmembrane helix</keyword>
<organism evidence="4 5">
    <name type="scientific">Ligilactobacillus murinus DSM 20452 = NBRC 14221</name>
    <dbReference type="NCBI Taxonomy" id="1423772"/>
    <lineage>
        <taxon>Bacteria</taxon>
        <taxon>Bacillati</taxon>
        <taxon>Bacillota</taxon>
        <taxon>Bacilli</taxon>
        <taxon>Lactobacillales</taxon>
        <taxon>Lactobacillaceae</taxon>
        <taxon>Ligilactobacillus</taxon>
    </lineage>
</organism>
<feature type="transmembrane region" description="Helical" evidence="2">
    <location>
        <begin position="28"/>
        <end position="46"/>
    </location>
</feature>
<proteinExistence type="predicted"/>
<evidence type="ECO:0000259" key="3">
    <source>
        <dbReference type="Pfam" id="PF04650"/>
    </source>
</evidence>
<dbReference type="InterPro" id="IPR005877">
    <property type="entry name" value="YSIRK_signal_dom"/>
</dbReference>
<keyword evidence="2" id="KW-0472">Membrane</keyword>
<dbReference type="NCBIfam" id="TIGR01168">
    <property type="entry name" value="YSIRK_signal"/>
    <property type="match status" value="1"/>
</dbReference>
<reference evidence="4 5" key="1">
    <citation type="journal article" date="2015" name="Genome Announc.">
        <title>Expanding the biotechnology potential of lactobacilli through comparative genomics of 213 strains and associated genera.</title>
        <authorList>
            <person name="Sun Z."/>
            <person name="Harris H.M."/>
            <person name="McCann A."/>
            <person name="Guo C."/>
            <person name="Argimon S."/>
            <person name="Zhang W."/>
            <person name="Yang X."/>
            <person name="Jeffery I.B."/>
            <person name="Cooney J.C."/>
            <person name="Kagawa T.F."/>
            <person name="Liu W."/>
            <person name="Song Y."/>
            <person name="Salvetti E."/>
            <person name="Wrobel A."/>
            <person name="Rasinkangas P."/>
            <person name="Parkhill J."/>
            <person name="Rea M.C."/>
            <person name="O'Sullivan O."/>
            <person name="Ritari J."/>
            <person name="Douillard F.P."/>
            <person name="Paul Ross R."/>
            <person name="Yang R."/>
            <person name="Briner A.E."/>
            <person name="Felis G.E."/>
            <person name="de Vos W.M."/>
            <person name="Barrangou R."/>
            <person name="Klaenhammer T.R."/>
            <person name="Caufield P.W."/>
            <person name="Cui Y."/>
            <person name="Zhang H."/>
            <person name="O'Toole P.W."/>
        </authorList>
    </citation>
    <scope>NUCLEOTIDE SEQUENCE [LARGE SCALE GENOMIC DNA]</scope>
    <source>
        <strain evidence="4 5">DSM 20452</strain>
    </source>
</reference>
<accession>A0A0R2BAP3</accession>